<dbReference type="RefSeq" id="XP_010266304.1">
    <property type="nucleotide sequence ID" value="XM_010268002.2"/>
</dbReference>
<keyword evidence="3" id="KW-0812">Transmembrane</keyword>
<keyword evidence="3" id="KW-0472">Membrane</keyword>
<feature type="region of interest" description="Disordered" evidence="2">
    <location>
        <begin position="793"/>
        <end position="815"/>
    </location>
</feature>
<keyword evidence="3" id="KW-1133">Transmembrane helix</keyword>
<feature type="compositionally biased region" description="Polar residues" evidence="2">
    <location>
        <begin position="479"/>
        <end position="495"/>
    </location>
</feature>
<dbReference type="Proteomes" id="UP000189703">
    <property type="component" value="Unplaced"/>
</dbReference>
<dbReference type="STRING" id="4432.A0A1U8AT77"/>
<feature type="compositionally biased region" description="Basic and acidic residues" evidence="2">
    <location>
        <begin position="793"/>
        <end position="802"/>
    </location>
</feature>
<protein>
    <submittedName>
        <fullName evidence="5">Myosin heavy chain, skeletal muscle</fullName>
    </submittedName>
</protein>
<feature type="transmembrane region" description="Helical" evidence="3">
    <location>
        <begin position="1356"/>
        <end position="1377"/>
    </location>
</feature>
<gene>
    <name evidence="5" type="primary">LOC104603839</name>
</gene>
<feature type="compositionally biased region" description="Basic and acidic residues" evidence="2">
    <location>
        <begin position="507"/>
        <end position="523"/>
    </location>
</feature>
<dbReference type="GeneID" id="104603839"/>
<feature type="region of interest" description="Disordered" evidence="2">
    <location>
        <begin position="620"/>
        <end position="639"/>
    </location>
</feature>
<dbReference type="eggNOG" id="ENOG502QPUC">
    <property type="taxonomic scope" value="Eukaryota"/>
</dbReference>
<dbReference type="OrthoDB" id="1703439at2759"/>
<feature type="region of interest" description="Disordered" evidence="2">
    <location>
        <begin position="83"/>
        <end position="106"/>
    </location>
</feature>
<feature type="region of interest" description="Disordered" evidence="2">
    <location>
        <begin position="1"/>
        <end position="24"/>
    </location>
</feature>
<dbReference type="PANTHER" id="PTHR48454">
    <property type="entry name" value="PUTATIVE RNA-BINDING DOMAIN-CONTAINING PROTEIN-RELATED"/>
    <property type="match status" value="1"/>
</dbReference>
<dbReference type="KEGG" id="nnu:104603839"/>
<evidence type="ECO:0000256" key="1">
    <source>
        <dbReference type="SAM" id="Coils"/>
    </source>
</evidence>
<dbReference type="PANTHER" id="PTHR48454:SF2">
    <property type="entry name" value="PUTATIVE RNA-BINDING DOMAIN-CONTAINING PROTEIN-RELATED"/>
    <property type="match status" value="1"/>
</dbReference>
<proteinExistence type="predicted"/>
<feature type="compositionally biased region" description="Acidic residues" evidence="2">
    <location>
        <begin position="83"/>
        <end position="92"/>
    </location>
</feature>
<keyword evidence="1" id="KW-0175">Coiled coil</keyword>
<feature type="compositionally biased region" description="Basic and acidic residues" evidence="2">
    <location>
        <begin position="626"/>
        <end position="636"/>
    </location>
</feature>
<dbReference type="InParanoid" id="A0A1U8AT77"/>
<evidence type="ECO:0000256" key="2">
    <source>
        <dbReference type="SAM" id="MobiDB-lite"/>
    </source>
</evidence>
<feature type="compositionally biased region" description="Basic and acidic residues" evidence="2">
    <location>
        <begin position="1230"/>
        <end position="1274"/>
    </location>
</feature>
<keyword evidence="4" id="KW-1185">Reference proteome</keyword>
<evidence type="ECO:0000313" key="5">
    <source>
        <dbReference type="RefSeq" id="XP_010266304.1"/>
    </source>
</evidence>
<reference evidence="5" key="1">
    <citation type="submission" date="2025-08" db="UniProtKB">
        <authorList>
            <consortium name="RefSeq"/>
        </authorList>
    </citation>
    <scope>IDENTIFICATION</scope>
</reference>
<accession>A0A1U8AT77</accession>
<feature type="compositionally biased region" description="Basic and acidic residues" evidence="2">
    <location>
        <begin position="433"/>
        <end position="457"/>
    </location>
</feature>
<dbReference type="OMA" id="EDQDTQI"/>
<organism evidence="4 5">
    <name type="scientific">Nelumbo nucifera</name>
    <name type="common">Sacred lotus</name>
    <dbReference type="NCBI Taxonomy" id="4432"/>
    <lineage>
        <taxon>Eukaryota</taxon>
        <taxon>Viridiplantae</taxon>
        <taxon>Streptophyta</taxon>
        <taxon>Embryophyta</taxon>
        <taxon>Tracheophyta</taxon>
        <taxon>Spermatophyta</taxon>
        <taxon>Magnoliopsida</taxon>
        <taxon>Proteales</taxon>
        <taxon>Nelumbonaceae</taxon>
        <taxon>Nelumbo</taxon>
    </lineage>
</organism>
<feature type="coiled-coil region" evidence="1">
    <location>
        <begin position="932"/>
        <end position="986"/>
    </location>
</feature>
<sequence>MTAEMNGTFEVEFERKSSSNLSSCEDRGKIGAEYNCIVHDGAEEIDPDAKEDGDASYVFVNGADSASDDLVEKDLDSECVVDPAEAMETEPAVEEKPVPEYNGGSSSGVKLVEFEELSVQKGDKSCVERTCNVEENMVLPSNHGDTMEGLQVSQKGDEIERSNTIEEKHEIQLELEQLDSEEKVEMQSELASSAEVEESLKSQITVGETVEHEIQWPGNEGMEELTTEVEANQEIPIFITETVALELQQLDNEKVEKQNELVSSEEVEESSKSQIMVREAVEYELQQSSNEGVKELTMEVEANQEALISITETVELKLQQLDSEEKVEKQNELVSSVEVEESPKSQIMVREAAEHELQQSSNMIELTTEVAVNQETVTSITETVELELQQLNSGKEAAAQNKFEEDMEQSKLLEFSAEIKENREPQRTLSFKQLEEEKLEMHHHGEEVEEHIKFESAKEEEENLETQTKVTEAVEPNEFDQQQNSEGKAKQSQLDFATEVEDSAEIPLEHSSEGPRTELEPRPEAVIVDTSIQIKAVNDSDERQEKSQCPIGEMETELESANRSARNIQSFYCPTGDLKLETEVESTIIEHDEWVPADPVDDPGLQSEVVNYSQKKIEASPTCPVDKTESETEVRNPSEVNESLVADADDRKSENVVHNGSVDDVESITTCPANSGESRTVVGNGSIEVEMEVEDTNTYVVNASTLSLPTYNVADVGSESEVGNIYRVNEGEIPTADVSKLEVPVQFGSFGINGSVPNCSNNVIDIENGGHSTTGESDGKKICQESEDIEVFHRDESPRSSSHEGSTADASDEQKVEAEVGKRPFHFLIKVPRHVDDKIKEQIRLAQLQVDEKTKNRDAIRAAIQVKRASCSEYRDKFEGAKSEERAARDALNAKRQEIDSLQSAISIDDIDDRIHKMEHMIEHETMPLKEEKQLIREIKQLKQLREQHSSNMGRQDELQQAVDRRDNIEVRFKLLKQEIDSLRRNVLQTEGITKAVRKIYFEENERLRDLQAQFKAADDLRQEAYTCLQNLKKEFYDKNKYFRMYKDDLKVANDFASSRDKEGLQRHCLKQVDTIMELWNKNDEFRNEYVRCNTLSTLRRLRTLDGRSLGPDEEPPVLHNAADEIVDGAILASSKIILSTSEQEKSVTPSEDEKADFKSRVKVEQKNIIAKSKVTKPATLDNSSVTVSGREVIKEVIIEENIQTKEEEELARKAEELRKEEAAARLKEQRRLEEKAKAKEAEERKRRNAEKAQARAELRAQKEAELKEKEREKRARKKERKKAATEETTDGVNERESSPSSENTPPEATPEPEIKEKPPTVAKRPQRPSSLSKQIKTKPLPPPLRNRGKRRMQTWMWVLVAALLVLALFLVGNIGFSYKLSSLGFGF</sequence>
<feature type="region of interest" description="Disordered" evidence="2">
    <location>
        <begin position="1230"/>
        <end position="1348"/>
    </location>
</feature>
<name>A0A1U8AT77_NELNU</name>
<feature type="region of interest" description="Disordered" evidence="2">
    <location>
        <begin position="419"/>
        <end position="524"/>
    </location>
</feature>
<feature type="coiled-coil region" evidence="1">
    <location>
        <begin position="240"/>
        <end position="267"/>
    </location>
</feature>
<evidence type="ECO:0000313" key="4">
    <source>
        <dbReference type="Proteomes" id="UP000189703"/>
    </source>
</evidence>
<evidence type="ECO:0000256" key="3">
    <source>
        <dbReference type="SAM" id="Phobius"/>
    </source>
</evidence>